<protein>
    <recommendedName>
        <fullName evidence="3">UDP-glucose 4-epimerase</fullName>
    </recommendedName>
    <alternativeName>
        <fullName evidence="5">Galactowaldenase</fullName>
    </alternativeName>
    <alternativeName>
        <fullName evidence="4">UDP-galactose 4-epimerase</fullName>
    </alternativeName>
</protein>
<dbReference type="PRINTS" id="PR01713">
    <property type="entry name" value="NUCEPIMERASE"/>
</dbReference>
<name>A0ABU6CWF5_9GAMM</name>
<organism evidence="7 8">
    <name type="scientific">Candidatus Thiothrix phosphatis</name>
    <dbReference type="NCBI Taxonomy" id="3112415"/>
    <lineage>
        <taxon>Bacteria</taxon>
        <taxon>Pseudomonadati</taxon>
        <taxon>Pseudomonadota</taxon>
        <taxon>Gammaproteobacteria</taxon>
        <taxon>Thiotrichales</taxon>
        <taxon>Thiotrichaceae</taxon>
        <taxon>Thiothrix</taxon>
    </lineage>
</organism>
<dbReference type="InterPro" id="IPR001509">
    <property type="entry name" value="Epimerase_deHydtase"/>
</dbReference>
<proteinExistence type="inferred from homology"/>
<gene>
    <name evidence="7" type="ORF">VSS37_09320</name>
</gene>
<dbReference type="PANTHER" id="PTHR43725">
    <property type="entry name" value="UDP-GLUCOSE 4-EPIMERASE"/>
    <property type="match status" value="1"/>
</dbReference>
<dbReference type="Proteomes" id="UP001308005">
    <property type="component" value="Unassembled WGS sequence"/>
</dbReference>
<keyword evidence="8" id="KW-1185">Reference proteome</keyword>
<comment type="similarity">
    <text evidence="2">Belongs to the NAD(P)-dependent epimerase/dehydratase family.</text>
</comment>
<evidence type="ECO:0000256" key="1">
    <source>
        <dbReference type="ARBA" id="ARBA00004947"/>
    </source>
</evidence>
<evidence type="ECO:0000313" key="8">
    <source>
        <dbReference type="Proteomes" id="UP001308005"/>
    </source>
</evidence>
<feature type="domain" description="NAD-dependent epimerase/dehydratase" evidence="6">
    <location>
        <begin position="6"/>
        <end position="239"/>
    </location>
</feature>
<evidence type="ECO:0000256" key="4">
    <source>
        <dbReference type="ARBA" id="ARBA00031367"/>
    </source>
</evidence>
<dbReference type="SUPFAM" id="SSF51735">
    <property type="entry name" value="NAD(P)-binding Rossmann-fold domains"/>
    <property type="match status" value="1"/>
</dbReference>
<comment type="caution">
    <text evidence="7">The sequence shown here is derived from an EMBL/GenBank/DDBJ whole genome shotgun (WGS) entry which is preliminary data.</text>
</comment>
<reference evidence="8" key="1">
    <citation type="submission" date="2023-07" db="EMBL/GenBank/DDBJ databases">
        <title>The carbon used by Thiothrix.</title>
        <authorList>
            <person name="Chen L."/>
        </authorList>
    </citation>
    <scope>NUCLEOTIDE SEQUENCE [LARGE SCALE GENOMIC DNA]</scope>
</reference>
<dbReference type="Gene3D" id="3.90.25.10">
    <property type="entry name" value="UDP-galactose 4-epimerase, domain 1"/>
    <property type="match status" value="1"/>
</dbReference>
<evidence type="ECO:0000313" key="7">
    <source>
        <dbReference type="EMBL" id="MEB4591176.1"/>
    </source>
</evidence>
<evidence type="ECO:0000256" key="3">
    <source>
        <dbReference type="ARBA" id="ARBA00018569"/>
    </source>
</evidence>
<dbReference type="Pfam" id="PF01370">
    <property type="entry name" value="Epimerase"/>
    <property type="match status" value="1"/>
</dbReference>
<dbReference type="RefSeq" id="WP_324694587.1">
    <property type="nucleotide sequence ID" value="NZ_JAYMYJ010000090.1"/>
</dbReference>
<sequence>MDKRCLVLGGKGFIGSHLVKALLAAGNPVRVFDQAEAESLLEPDVAERIEVVEGDFTDTRAAAAALAGCEVCFHLISTTLPKSSNENPVYDVQSNLISTIRFLEQARHTSLKKIVFLSSGGTVYGAPKYLPIDERHPTDPLCSYGVTKLAIEKYLELYRSLHGLEYSILRVSNPYGEGQRLVASQGAVAVFMGRVLANEKITLWGDGSIARDYLYIGDLMGALLAAMDYAGDEHVFNIGSGIPTTLLELVNAIEVATGKQAAMEFMPARSLDVPVNVLDIGRARLELGWNPAIGLREGLTRTKAWIDKALC</sequence>
<dbReference type="InterPro" id="IPR036291">
    <property type="entry name" value="NAD(P)-bd_dom_sf"/>
</dbReference>
<dbReference type="Gene3D" id="3.40.50.720">
    <property type="entry name" value="NAD(P)-binding Rossmann-like Domain"/>
    <property type="match status" value="1"/>
</dbReference>
<evidence type="ECO:0000259" key="6">
    <source>
        <dbReference type="Pfam" id="PF01370"/>
    </source>
</evidence>
<accession>A0ABU6CWF5</accession>
<comment type="pathway">
    <text evidence="1">Carbohydrate metabolism; galactose metabolism.</text>
</comment>
<dbReference type="PANTHER" id="PTHR43725:SF53">
    <property type="entry name" value="UDP-ARABINOSE 4-EPIMERASE 1"/>
    <property type="match status" value="1"/>
</dbReference>
<reference evidence="7 8" key="2">
    <citation type="submission" date="2024-01" db="EMBL/GenBank/DDBJ databases">
        <authorList>
            <person name="Xie X."/>
        </authorList>
    </citation>
    <scope>NUCLEOTIDE SEQUENCE [LARGE SCALE GENOMIC DNA]</scope>
    <source>
        <strain evidence="7">SCUT-1</strain>
    </source>
</reference>
<dbReference type="EMBL" id="JAYMYJ010000090">
    <property type="protein sequence ID" value="MEB4591176.1"/>
    <property type="molecule type" value="Genomic_DNA"/>
</dbReference>
<evidence type="ECO:0000256" key="2">
    <source>
        <dbReference type="ARBA" id="ARBA00007637"/>
    </source>
</evidence>
<evidence type="ECO:0000256" key="5">
    <source>
        <dbReference type="ARBA" id="ARBA00033067"/>
    </source>
</evidence>